<reference evidence="1" key="3">
    <citation type="submission" date="2025-09" db="UniProtKB">
        <authorList>
            <consortium name="Ensembl"/>
        </authorList>
    </citation>
    <scope>IDENTIFICATION</scope>
</reference>
<name>A0AAQ5XFU8_AMPOC</name>
<reference evidence="1 2" key="1">
    <citation type="submission" date="2022-01" db="EMBL/GenBank/DDBJ databases">
        <title>A chromosome-scale genome assembly of the false clownfish, Amphiprion ocellaris.</title>
        <authorList>
            <person name="Ryu T."/>
        </authorList>
    </citation>
    <scope>NUCLEOTIDE SEQUENCE [LARGE SCALE GENOMIC DNA]</scope>
</reference>
<dbReference type="AlphaFoldDB" id="A0AAQ5XFU8"/>
<evidence type="ECO:0000313" key="2">
    <source>
        <dbReference type="Proteomes" id="UP001501940"/>
    </source>
</evidence>
<keyword evidence="2" id="KW-1185">Reference proteome</keyword>
<dbReference type="GeneTree" id="ENSGT01120000277457"/>
<dbReference type="Proteomes" id="UP001501940">
    <property type="component" value="Chromosome 9"/>
</dbReference>
<reference evidence="1" key="2">
    <citation type="submission" date="2025-08" db="UniProtKB">
        <authorList>
            <consortium name="Ensembl"/>
        </authorList>
    </citation>
    <scope>IDENTIFICATION</scope>
</reference>
<protein>
    <submittedName>
        <fullName evidence="1">Uncharacterized protein</fullName>
    </submittedName>
</protein>
<evidence type="ECO:0000313" key="1">
    <source>
        <dbReference type="Ensembl" id="ENSAOCP00000038516.1"/>
    </source>
</evidence>
<sequence>MMVDLVFLGLKASSGPRFYPQKAEGSKHPRVFACKLSNGNWLCQIHSYLEFTPKPGEKISCRVEKGNACVLQLLLHVRTNTKPRRPKDLQD</sequence>
<accession>A0AAQ5XFU8</accession>
<dbReference type="Ensembl" id="ENSAOCT00000080295.1">
    <property type="protein sequence ID" value="ENSAOCP00000038516.1"/>
    <property type="gene ID" value="ENSAOCG00000028787.1"/>
</dbReference>
<organism evidence="1 2">
    <name type="scientific">Amphiprion ocellaris</name>
    <name type="common">Clown anemonefish</name>
    <dbReference type="NCBI Taxonomy" id="80972"/>
    <lineage>
        <taxon>Eukaryota</taxon>
        <taxon>Metazoa</taxon>
        <taxon>Chordata</taxon>
        <taxon>Craniata</taxon>
        <taxon>Vertebrata</taxon>
        <taxon>Euteleostomi</taxon>
        <taxon>Actinopterygii</taxon>
        <taxon>Neopterygii</taxon>
        <taxon>Teleostei</taxon>
        <taxon>Neoteleostei</taxon>
        <taxon>Acanthomorphata</taxon>
        <taxon>Ovalentaria</taxon>
        <taxon>Pomacentridae</taxon>
        <taxon>Amphiprion</taxon>
    </lineage>
</organism>
<proteinExistence type="predicted"/>